<feature type="region of interest" description="Disordered" evidence="1">
    <location>
        <begin position="1"/>
        <end position="52"/>
    </location>
</feature>
<reference evidence="2 3" key="1">
    <citation type="journal article" date="2020" name="Cell">
        <title>Large-Scale Comparative Analyses of Tick Genomes Elucidate Their Genetic Diversity and Vector Capacities.</title>
        <authorList>
            <consortium name="Tick Genome and Microbiome Consortium (TIGMIC)"/>
            <person name="Jia N."/>
            <person name="Wang J."/>
            <person name="Shi W."/>
            <person name="Du L."/>
            <person name="Sun Y."/>
            <person name="Zhan W."/>
            <person name="Jiang J.F."/>
            <person name="Wang Q."/>
            <person name="Zhang B."/>
            <person name="Ji P."/>
            <person name="Bell-Sakyi L."/>
            <person name="Cui X.M."/>
            <person name="Yuan T.T."/>
            <person name="Jiang B.G."/>
            <person name="Yang W.F."/>
            <person name="Lam T.T."/>
            <person name="Chang Q.C."/>
            <person name="Ding S.J."/>
            <person name="Wang X.J."/>
            <person name="Zhu J.G."/>
            <person name="Ruan X.D."/>
            <person name="Zhao L."/>
            <person name="Wei J.T."/>
            <person name="Ye R.Z."/>
            <person name="Que T.C."/>
            <person name="Du C.H."/>
            <person name="Zhou Y.H."/>
            <person name="Cheng J.X."/>
            <person name="Dai P.F."/>
            <person name="Guo W.B."/>
            <person name="Han X.H."/>
            <person name="Huang E.J."/>
            <person name="Li L.F."/>
            <person name="Wei W."/>
            <person name="Gao Y.C."/>
            <person name="Liu J.Z."/>
            <person name="Shao H.Z."/>
            <person name="Wang X."/>
            <person name="Wang C.C."/>
            <person name="Yang T.C."/>
            <person name="Huo Q.B."/>
            <person name="Li W."/>
            <person name="Chen H.Y."/>
            <person name="Chen S.E."/>
            <person name="Zhou L.G."/>
            <person name="Ni X.B."/>
            <person name="Tian J.H."/>
            <person name="Sheng Y."/>
            <person name="Liu T."/>
            <person name="Pan Y.S."/>
            <person name="Xia L.Y."/>
            <person name="Li J."/>
            <person name="Zhao F."/>
            <person name="Cao W.C."/>
        </authorList>
    </citation>
    <scope>NUCLEOTIDE SEQUENCE [LARGE SCALE GENOMIC DNA]</scope>
    <source>
        <strain evidence="2">HaeL-2018</strain>
    </source>
</reference>
<feature type="region of interest" description="Disordered" evidence="1">
    <location>
        <begin position="87"/>
        <end position="234"/>
    </location>
</feature>
<accession>A0A9J6GNF1</accession>
<feature type="compositionally biased region" description="Basic and acidic residues" evidence="1">
    <location>
        <begin position="154"/>
        <end position="184"/>
    </location>
</feature>
<evidence type="ECO:0000313" key="2">
    <source>
        <dbReference type="EMBL" id="KAH9376907.1"/>
    </source>
</evidence>
<evidence type="ECO:0000313" key="3">
    <source>
        <dbReference type="Proteomes" id="UP000821853"/>
    </source>
</evidence>
<organism evidence="2 3">
    <name type="scientific">Haemaphysalis longicornis</name>
    <name type="common">Bush tick</name>
    <dbReference type="NCBI Taxonomy" id="44386"/>
    <lineage>
        <taxon>Eukaryota</taxon>
        <taxon>Metazoa</taxon>
        <taxon>Ecdysozoa</taxon>
        <taxon>Arthropoda</taxon>
        <taxon>Chelicerata</taxon>
        <taxon>Arachnida</taxon>
        <taxon>Acari</taxon>
        <taxon>Parasitiformes</taxon>
        <taxon>Ixodida</taxon>
        <taxon>Ixodoidea</taxon>
        <taxon>Ixodidae</taxon>
        <taxon>Haemaphysalinae</taxon>
        <taxon>Haemaphysalis</taxon>
    </lineage>
</organism>
<name>A0A9J6GNF1_HAELO</name>
<sequence length="234" mass="25401">MVAASLHRQYADRDGSIRAAEQQSVDSEPSRSATEISTTQRRGNPTVRPVGTGYHVGEEVRVCSCICSCREAASGAANAAAFAKAATQRPPPGQSHGLFATDPLSRTRGATRVPPAERGHRKLAANRARSVIARGQVTAGGRENTKAARQSRVAHGEERSPSRKGQAERRDERASGEKRSKALRNDVWTTSERSSATAARVTGEEARKRRKMAKKEKQKDVRAEESKQHARAPE</sequence>
<dbReference type="Proteomes" id="UP000821853">
    <property type="component" value="Unassembled WGS sequence"/>
</dbReference>
<dbReference type="AlphaFoldDB" id="A0A9J6GNF1"/>
<dbReference type="VEuPathDB" id="VectorBase:HLOH_061026"/>
<feature type="compositionally biased region" description="Polar residues" evidence="1">
    <location>
        <begin position="187"/>
        <end position="197"/>
    </location>
</feature>
<protein>
    <submittedName>
        <fullName evidence="2">Uncharacterized protein</fullName>
    </submittedName>
</protein>
<gene>
    <name evidence="2" type="ORF">HPB48_002778</name>
</gene>
<feature type="compositionally biased region" description="Polar residues" evidence="1">
    <location>
        <begin position="21"/>
        <end position="43"/>
    </location>
</feature>
<evidence type="ECO:0000256" key="1">
    <source>
        <dbReference type="SAM" id="MobiDB-lite"/>
    </source>
</evidence>
<keyword evidence="3" id="KW-1185">Reference proteome</keyword>
<proteinExistence type="predicted"/>
<comment type="caution">
    <text evidence="2">The sequence shown here is derived from an EMBL/GenBank/DDBJ whole genome shotgun (WGS) entry which is preliminary data.</text>
</comment>
<feature type="compositionally biased region" description="Basic and acidic residues" evidence="1">
    <location>
        <begin position="215"/>
        <end position="234"/>
    </location>
</feature>
<dbReference type="EMBL" id="JABSTR010000008">
    <property type="protein sequence ID" value="KAH9376907.1"/>
    <property type="molecule type" value="Genomic_DNA"/>
</dbReference>